<evidence type="ECO:0000259" key="7">
    <source>
        <dbReference type="Pfam" id="PF03600"/>
    </source>
</evidence>
<comment type="caution">
    <text evidence="8">The sequence shown here is derived from an EMBL/GenBank/DDBJ whole genome shotgun (WGS) entry which is preliminary data.</text>
</comment>
<name>A0ABU1MVP1_9CAUL</name>
<evidence type="ECO:0000256" key="3">
    <source>
        <dbReference type="ARBA" id="ARBA00022692"/>
    </source>
</evidence>
<feature type="transmembrane region" description="Helical" evidence="6">
    <location>
        <begin position="138"/>
        <end position="156"/>
    </location>
</feature>
<accession>A0ABU1MVP1</accession>
<protein>
    <submittedName>
        <fullName evidence="8">CitMHS family citrate-Mg2+:H+ or citrate-Ca2+:H+ symporter</fullName>
    </submittedName>
</protein>
<keyword evidence="3 6" id="KW-0812">Transmembrane</keyword>
<sequence length="445" mass="45901">MIEFLRQPAVLGLLMVVTFMTLIMTKKMSAVAALLIVPIGFGLLAGAGAGLGDMIIKGVLQVAPTALMLSFAVLYFAVMMDAGLFDPLVRKVLSIVGDDPVRISLGTAILATVVSLDGDGTTTALIVITAFLPVYRRVGMNPLILATLLGLANSLMNYVPWGGPAARAAAATHVDLAVVVGPMLAPAAVGLGGVFLLAWRFGLAERKRLGQARPANAPAASSPPQISVIAEAHGHADARRPRLFWFNLVLTLVLILGMISGLAPLPVLMMGAFAVALTVNYPALKDQKARLTAHADNVVNIVILLFAAGAFTGILNGAGMADAMAKAALSIIPPQVGPYLAPITALVSMPLTFVMSNDAYYFGVVPVVAQAAAGFGIEPAAIARAALIGQPVHSLSPLLAPIYLACGLLGVDVADAQRFSLKWAAAICLVVLAAALAMGSIPLRA</sequence>
<feature type="domain" description="Citrate transporter-like" evidence="7">
    <location>
        <begin position="20"/>
        <end position="389"/>
    </location>
</feature>
<dbReference type="Proteomes" id="UP001262754">
    <property type="component" value="Unassembled WGS sequence"/>
</dbReference>
<dbReference type="RefSeq" id="WP_310029593.1">
    <property type="nucleotide sequence ID" value="NZ_JAVDRL010000003.1"/>
</dbReference>
<dbReference type="NCBIfam" id="TIGR00784">
    <property type="entry name" value="citMHS"/>
    <property type="match status" value="1"/>
</dbReference>
<evidence type="ECO:0000256" key="6">
    <source>
        <dbReference type="SAM" id="Phobius"/>
    </source>
</evidence>
<feature type="transmembrane region" description="Helical" evidence="6">
    <location>
        <begin position="394"/>
        <end position="411"/>
    </location>
</feature>
<evidence type="ECO:0000256" key="2">
    <source>
        <dbReference type="ARBA" id="ARBA00022448"/>
    </source>
</evidence>
<reference evidence="8 9" key="1">
    <citation type="submission" date="2023-07" db="EMBL/GenBank/DDBJ databases">
        <title>Sorghum-associated microbial communities from plants grown in Nebraska, USA.</title>
        <authorList>
            <person name="Schachtman D."/>
        </authorList>
    </citation>
    <scope>NUCLEOTIDE SEQUENCE [LARGE SCALE GENOMIC DNA]</scope>
    <source>
        <strain evidence="8 9">DS2154</strain>
    </source>
</reference>
<organism evidence="8 9">
    <name type="scientific">Caulobacter rhizosphaerae</name>
    <dbReference type="NCBI Taxonomy" id="2010972"/>
    <lineage>
        <taxon>Bacteria</taxon>
        <taxon>Pseudomonadati</taxon>
        <taxon>Pseudomonadota</taxon>
        <taxon>Alphaproteobacteria</taxon>
        <taxon>Caulobacterales</taxon>
        <taxon>Caulobacteraceae</taxon>
        <taxon>Caulobacter</taxon>
    </lineage>
</organism>
<feature type="transmembrane region" description="Helical" evidence="6">
    <location>
        <begin position="297"/>
        <end position="315"/>
    </location>
</feature>
<evidence type="ECO:0000256" key="4">
    <source>
        <dbReference type="ARBA" id="ARBA00022989"/>
    </source>
</evidence>
<evidence type="ECO:0000313" key="9">
    <source>
        <dbReference type="Proteomes" id="UP001262754"/>
    </source>
</evidence>
<feature type="transmembrane region" description="Helical" evidence="6">
    <location>
        <begin position="423"/>
        <end position="443"/>
    </location>
</feature>
<keyword evidence="4 6" id="KW-1133">Transmembrane helix</keyword>
<dbReference type="InterPro" id="IPR004680">
    <property type="entry name" value="Cit_transptr-like_dom"/>
</dbReference>
<dbReference type="EMBL" id="JAVDRL010000003">
    <property type="protein sequence ID" value="MDR6530211.1"/>
    <property type="molecule type" value="Genomic_DNA"/>
</dbReference>
<feature type="transmembrane region" description="Helical" evidence="6">
    <location>
        <begin position="244"/>
        <end position="277"/>
    </location>
</feature>
<evidence type="ECO:0000313" key="8">
    <source>
        <dbReference type="EMBL" id="MDR6530211.1"/>
    </source>
</evidence>
<evidence type="ECO:0000256" key="5">
    <source>
        <dbReference type="ARBA" id="ARBA00023136"/>
    </source>
</evidence>
<comment type="subcellular location">
    <subcellularLocation>
        <location evidence="1">Membrane</location>
        <topology evidence="1">Multi-pass membrane protein</topology>
    </subcellularLocation>
</comment>
<feature type="transmembrane region" description="Helical" evidence="6">
    <location>
        <begin position="63"/>
        <end position="85"/>
    </location>
</feature>
<feature type="transmembrane region" description="Helical" evidence="6">
    <location>
        <begin position="7"/>
        <end position="24"/>
    </location>
</feature>
<dbReference type="InterPro" id="IPR014738">
    <property type="entry name" value="Citrate_transporter"/>
</dbReference>
<keyword evidence="5 6" id="KW-0472">Membrane</keyword>
<feature type="transmembrane region" description="Helical" evidence="6">
    <location>
        <begin position="105"/>
        <end position="131"/>
    </location>
</feature>
<proteinExistence type="predicted"/>
<evidence type="ECO:0000256" key="1">
    <source>
        <dbReference type="ARBA" id="ARBA00004141"/>
    </source>
</evidence>
<feature type="transmembrane region" description="Helical" evidence="6">
    <location>
        <begin position="176"/>
        <end position="199"/>
    </location>
</feature>
<feature type="transmembrane region" description="Helical" evidence="6">
    <location>
        <begin position="360"/>
        <end position="382"/>
    </location>
</feature>
<keyword evidence="9" id="KW-1185">Reference proteome</keyword>
<feature type="transmembrane region" description="Helical" evidence="6">
    <location>
        <begin position="30"/>
        <end position="51"/>
    </location>
</feature>
<gene>
    <name evidence="8" type="ORF">J2800_000947</name>
</gene>
<keyword evidence="2" id="KW-0813">Transport</keyword>
<feature type="transmembrane region" description="Helical" evidence="6">
    <location>
        <begin position="336"/>
        <end position="354"/>
    </location>
</feature>
<dbReference type="Pfam" id="PF03600">
    <property type="entry name" value="CitMHS"/>
    <property type="match status" value="1"/>
</dbReference>